<dbReference type="Ensembl" id="ENSLLET00000005695.1">
    <property type="protein sequence ID" value="ENSLLEP00000005455.1"/>
    <property type="gene ID" value="ENSLLEG00000003468.1"/>
</dbReference>
<accession>A0A8C5P8D2</accession>
<name>A0A8C5P8D2_9ANUR</name>
<dbReference type="InterPro" id="IPR036691">
    <property type="entry name" value="Endo/exonu/phosph_ase_sf"/>
</dbReference>
<organism evidence="3 4">
    <name type="scientific">Leptobrachium leishanense</name>
    <name type="common">Leishan spiny toad</name>
    <dbReference type="NCBI Taxonomy" id="445787"/>
    <lineage>
        <taxon>Eukaryota</taxon>
        <taxon>Metazoa</taxon>
        <taxon>Chordata</taxon>
        <taxon>Craniata</taxon>
        <taxon>Vertebrata</taxon>
        <taxon>Euteleostomi</taxon>
        <taxon>Amphibia</taxon>
        <taxon>Batrachia</taxon>
        <taxon>Anura</taxon>
        <taxon>Pelobatoidea</taxon>
        <taxon>Megophryidae</taxon>
        <taxon>Leptobrachium</taxon>
    </lineage>
</organism>
<dbReference type="SUPFAM" id="SSF56219">
    <property type="entry name" value="DNase I-like"/>
    <property type="match status" value="1"/>
</dbReference>
<reference evidence="3" key="1">
    <citation type="submission" date="2025-08" db="UniProtKB">
        <authorList>
            <consortium name="Ensembl"/>
        </authorList>
    </citation>
    <scope>IDENTIFICATION</scope>
</reference>
<dbReference type="PANTHER" id="PTHR31635">
    <property type="entry name" value="REVERSE TRANSCRIPTASE DOMAIN-CONTAINING PROTEIN-RELATED"/>
    <property type="match status" value="1"/>
</dbReference>
<evidence type="ECO:0000313" key="3">
    <source>
        <dbReference type="Ensembl" id="ENSLLEP00000005455.1"/>
    </source>
</evidence>
<proteinExistence type="predicted"/>
<protein>
    <recommendedName>
        <fullName evidence="2">Reverse transcriptase domain-containing protein</fullName>
    </recommendedName>
</protein>
<dbReference type="PANTHER" id="PTHR31635:SF196">
    <property type="entry name" value="REVERSE TRANSCRIPTASE DOMAIN-CONTAINING PROTEIN-RELATED"/>
    <property type="match status" value="1"/>
</dbReference>
<dbReference type="InterPro" id="IPR043502">
    <property type="entry name" value="DNA/RNA_pol_sf"/>
</dbReference>
<evidence type="ECO:0000256" key="1">
    <source>
        <dbReference type="SAM" id="MobiDB-lite"/>
    </source>
</evidence>
<reference evidence="3" key="2">
    <citation type="submission" date="2025-09" db="UniProtKB">
        <authorList>
            <consortium name="Ensembl"/>
        </authorList>
    </citation>
    <scope>IDENTIFICATION</scope>
</reference>
<feature type="domain" description="Reverse transcriptase" evidence="2">
    <location>
        <begin position="511"/>
        <end position="785"/>
    </location>
</feature>
<dbReference type="Proteomes" id="UP000694569">
    <property type="component" value="Unplaced"/>
</dbReference>
<dbReference type="GO" id="GO:0003824">
    <property type="term" value="F:catalytic activity"/>
    <property type="evidence" value="ECO:0007669"/>
    <property type="project" value="InterPro"/>
</dbReference>
<dbReference type="GeneTree" id="ENSGT00940000165023"/>
<dbReference type="CDD" id="cd01650">
    <property type="entry name" value="RT_nLTR_like"/>
    <property type="match status" value="1"/>
</dbReference>
<evidence type="ECO:0000259" key="2">
    <source>
        <dbReference type="PROSITE" id="PS50878"/>
    </source>
</evidence>
<dbReference type="OrthoDB" id="407509at2759"/>
<dbReference type="Pfam" id="PF00078">
    <property type="entry name" value="RVT_1"/>
    <property type="match status" value="1"/>
</dbReference>
<dbReference type="Pfam" id="PF03372">
    <property type="entry name" value="Exo_endo_phos"/>
    <property type="match status" value="1"/>
</dbReference>
<dbReference type="SUPFAM" id="SSF56672">
    <property type="entry name" value="DNA/RNA polymerases"/>
    <property type="match status" value="1"/>
</dbReference>
<keyword evidence="4" id="KW-1185">Reference proteome</keyword>
<dbReference type="CDD" id="cd09076">
    <property type="entry name" value="L1-EN"/>
    <property type="match status" value="1"/>
</dbReference>
<sequence length="1306" mass="149276">MLDPKSPYAPSDLQLLSYNVRGLNVPEKRSRLLRDLRASRVSIAFLQETHFRAGSAPSLRDTYFPTGFFSNFSQSKSRGVAILISKEVPFVVDATMEDEGGRFLFVRGSIFDSMYTFASIYLPNKKQHSCLSWILRALDEFQQGTTIIAGDFNVALDPLVDSSTCNSTTPAHVLRSIRRTLHDRRLVDVWRALHPTERDYSYFSQVHRTHTRIDYFFMQYHNLDLTSLVTVEATTWSDHAPLKLVIQSPLFRPRERQWRMNISMLDDPLIKTELHGILENFFAENTAADTPLSTIWEAHKAVVRGFFICKGTARKKQHDKERRMLWDEIRKLELTHIESADATIYQRLIQARQALDKLVSSSLKFQALRSRSFFALQENKPGRLLARILKDRYIKSYIPKIRSSEGTHVTDPNAIAGEFLKFYTDLYNLGPLEPTSECITRMDDFLSRTIRTPLELADRETLSAAISNEEILEALKQSKNGKSPGPDGLPIEYYKNNTRDLIPALGTLFNTFKEGNRPHPHSLMATITLIPKPDKDHTICGNYRPISLLNSDMKLMARVLANRLKRFMPQLINPDQVGFILGREAKDATTRVINAIAHAHRTASSLLLLSTDAEKAFDRVLWPFLFRTLTHYGVGESFLSWVGALYSTPTARVKVNGALTEPFSIRNGTRQGCPLSPLLFALSLEPLLSSIRQNDKIKGIQGTHTEHKISAYADDLLFLLPDPEGTIPVLLQELHEYGAISGFKINETKSEIMAVLPHRQWRGELTTRYAFRWCTTALTYLGIRLTPDIAKLFELNFTPLLDTFKLDVTRWSPKYLSWLGRIGVIKMNLLPRLLYLFHTIPINIPASFHKDIRSLFSTFIWPTSRPRLKYDILCKSKRNGGLALPDTRLYYYATHLTRVVDWMAASPEQRWLDLEELQAGRPLGTLPWMHWTTVKHLAKELSPLGSTLLLWHKIRTKYALSTYPSPLLALQFNPEFPVLIRQQLKTRISDSPILRAYHIFCNGTFITLEAPDCPALTFADIFNFHQIKSFLRKLPNNTSLTRSLSSFEMLSKRTTPLAHSVSILYSLLRAIDTEPPTYMSRWERTLDAHISDEEWTKTLTFTHSGTKVTKLQETSYKILTFWYRTPALMAAFHVTISPNCWRCTAEIGTYLHIWWECALIQSFWKKIQELIRDVTDVTLDFTPQIFLLLQLPFSVTTMKKSILLRILLVARSLIPVFWRSITVPPLKTLIDRMEILRSNEELALSPARAAQHFLTVWYHWSAFCSSTRFRGALEEGDGARGVPGAAESPDPVDGGEHPPAFNDSAA</sequence>
<dbReference type="InterPro" id="IPR000477">
    <property type="entry name" value="RT_dom"/>
</dbReference>
<feature type="region of interest" description="Disordered" evidence="1">
    <location>
        <begin position="1276"/>
        <end position="1306"/>
    </location>
</feature>
<dbReference type="Gene3D" id="3.60.10.10">
    <property type="entry name" value="Endonuclease/exonuclease/phosphatase"/>
    <property type="match status" value="1"/>
</dbReference>
<dbReference type="PROSITE" id="PS50878">
    <property type="entry name" value="RT_POL"/>
    <property type="match status" value="1"/>
</dbReference>
<dbReference type="InterPro" id="IPR005135">
    <property type="entry name" value="Endo/exonuclease/phosphatase"/>
</dbReference>
<evidence type="ECO:0000313" key="4">
    <source>
        <dbReference type="Proteomes" id="UP000694569"/>
    </source>
</evidence>